<dbReference type="InterPro" id="IPR014730">
    <property type="entry name" value="ETF_a/b_N"/>
</dbReference>
<evidence type="ECO:0000313" key="2">
    <source>
        <dbReference type="EMBL" id="GAG55264.1"/>
    </source>
</evidence>
<dbReference type="Pfam" id="PF01012">
    <property type="entry name" value="ETF"/>
    <property type="match status" value="1"/>
</dbReference>
<dbReference type="AlphaFoldDB" id="X0YGW5"/>
<feature type="domain" description="Electron transfer flavoprotein alpha/beta-subunit N-terminal" evidence="1">
    <location>
        <begin position="2"/>
        <end position="75"/>
    </location>
</feature>
<protein>
    <recommendedName>
        <fullName evidence="1">Electron transfer flavoprotein alpha/beta-subunit N-terminal domain-containing protein</fullName>
    </recommendedName>
</protein>
<dbReference type="Gene3D" id="3.40.50.620">
    <property type="entry name" value="HUPs"/>
    <property type="match status" value="1"/>
</dbReference>
<accession>X0YGW5</accession>
<sequence length="76" mass="8687">MPVTYELLGMGRTLANDLGEELSGVLLGSHMRGKAEELLNYDLEKIYLIEDPLLESYRTHLYTQVIVDLVNHKKPE</sequence>
<evidence type="ECO:0000259" key="1">
    <source>
        <dbReference type="Pfam" id="PF01012"/>
    </source>
</evidence>
<reference evidence="2" key="1">
    <citation type="journal article" date="2014" name="Front. Microbiol.">
        <title>High frequency of phylogenetically diverse reductive dehalogenase-homologous genes in deep subseafloor sedimentary metagenomes.</title>
        <authorList>
            <person name="Kawai M."/>
            <person name="Futagami T."/>
            <person name="Toyoda A."/>
            <person name="Takaki Y."/>
            <person name="Nishi S."/>
            <person name="Hori S."/>
            <person name="Arai W."/>
            <person name="Tsubouchi T."/>
            <person name="Morono Y."/>
            <person name="Uchiyama I."/>
            <person name="Ito T."/>
            <person name="Fujiyama A."/>
            <person name="Inagaki F."/>
            <person name="Takami H."/>
        </authorList>
    </citation>
    <scope>NUCLEOTIDE SEQUENCE</scope>
    <source>
        <strain evidence="2">Expedition CK06-06</strain>
    </source>
</reference>
<organism evidence="2">
    <name type="scientific">marine sediment metagenome</name>
    <dbReference type="NCBI Taxonomy" id="412755"/>
    <lineage>
        <taxon>unclassified sequences</taxon>
        <taxon>metagenomes</taxon>
        <taxon>ecological metagenomes</taxon>
    </lineage>
</organism>
<name>X0YGW5_9ZZZZ</name>
<feature type="non-terminal residue" evidence="2">
    <location>
        <position position="76"/>
    </location>
</feature>
<comment type="caution">
    <text evidence="2">The sequence shown here is derived from an EMBL/GenBank/DDBJ whole genome shotgun (WGS) entry which is preliminary data.</text>
</comment>
<dbReference type="SUPFAM" id="SSF52402">
    <property type="entry name" value="Adenine nucleotide alpha hydrolases-like"/>
    <property type="match status" value="1"/>
</dbReference>
<gene>
    <name evidence="2" type="ORF">S01H4_16513</name>
</gene>
<proteinExistence type="predicted"/>
<dbReference type="InterPro" id="IPR014729">
    <property type="entry name" value="Rossmann-like_a/b/a_fold"/>
</dbReference>
<dbReference type="EMBL" id="BART01007245">
    <property type="protein sequence ID" value="GAG55264.1"/>
    <property type="molecule type" value="Genomic_DNA"/>
</dbReference>